<dbReference type="AlphaFoldDB" id="A0A8S2YQS6"/>
<dbReference type="EMBL" id="CAJNOK010079283">
    <property type="protein sequence ID" value="CAF1680297.1"/>
    <property type="molecule type" value="Genomic_DNA"/>
</dbReference>
<dbReference type="SUPFAM" id="SSF57424">
    <property type="entry name" value="LDL receptor-like module"/>
    <property type="match status" value="1"/>
</dbReference>
<dbReference type="EMBL" id="CAJOBA010117610">
    <property type="protein sequence ID" value="CAF4571825.1"/>
    <property type="molecule type" value="Genomic_DNA"/>
</dbReference>
<proteinExistence type="predicted"/>
<evidence type="ECO:0000313" key="4">
    <source>
        <dbReference type="Proteomes" id="UP000682733"/>
    </source>
</evidence>
<accession>A0A8S2YQS6</accession>
<feature type="non-terminal residue" evidence="3">
    <location>
        <position position="1"/>
    </location>
</feature>
<name>A0A8S2YQS6_9BILA</name>
<sequence>ARLPWVHLNLKYTTCNGVWNCRDGRDESACKKDFNMAICSQYEHSCFDPYKAKHIYCLPIEKAGDGIIDCLGGQDERLDNYCSSKYSFDITRRYRCLNSSLCVRLDDVCD</sequence>
<gene>
    <name evidence="2" type="ORF">OVA965_LOCUS46052</name>
    <name evidence="3" type="ORF">TMI583_LOCUS50191</name>
</gene>
<dbReference type="InterPro" id="IPR036055">
    <property type="entry name" value="LDL_receptor-like_sf"/>
</dbReference>
<organism evidence="3 4">
    <name type="scientific">Didymodactylos carnosus</name>
    <dbReference type="NCBI Taxonomy" id="1234261"/>
    <lineage>
        <taxon>Eukaryota</taxon>
        <taxon>Metazoa</taxon>
        <taxon>Spiralia</taxon>
        <taxon>Gnathifera</taxon>
        <taxon>Rotifera</taxon>
        <taxon>Eurotatoria</taxon>
        <taxon>Bdelloidea</taxon>
        <taxon>Philodinida</taxon>
        <taxon>Philodinidae</taxon>
        <taxon>Didymodactylos</taxon>
    </lineage>
</organism>
<feature type="non-terminal residue" evidence="3">
    <location>
        <position position="110"/>
    </location>
</feature>
<evidence type="ECO:0000313" key="3">
    <source>
        <dbReference type="EMBL" id="CAF4571825.1"/>
    </source>
</evidence>
<evidence type="ECO:0000256" key="1">
    <source>
        <dbReference type="ARBA" id="ARBA00023157"/>
    </source>
</evidence>
<dbReference type="Proteomes" id="UP000682733">
    <property type="component" value="Unassembled WGS sequence"/>
</dbReference>
<evidence type="ECO:0000313" key="2">
    <source>
        <dbReference type="EMBL" id="CAF1680297.1"/>
    </source>
</evidence>
<comment type="caution">
    <text evidence="3">The sequence shown here is derived from an EMBL/GenBank/DDBJ whole genome shotgun (WGS) entry which is preliminary data.</text>
</comment>
<keyword evidence="1" id="KW-1015">Disulfide bond</keyword>
<protein>
    <submittedName>
        <fullName evidence="3">Uncharacterized protein</fullName>
    </submittedName>
</protein>
<dbReference type="Proteomes" id="UP000677228">
    <property type="component" value="Unassembled WGS sequence"/>
</dbReference>
<reference evidence="3" key="1">
    <citation type="submission" date="2021-02" db="EMBL/GenBank/DDBJ databases">
        <authorList>
            <person name="Nowell W R."/>
        </authorList>
    </citation>
    <scope>NUCLEOTIDE SEQUENCE</scope>
</reference>